<evidence type="ECO:0000313" key="11">
    <source>
        <dbReference type="WBParaSite" id="TCONS_00012291.p1"/>
    </source>
</evidence>
<dbReference type="InterPro" id="IPR024055">
    <property type="entry name" value="TIF2_asu_C"/>
</dbReference>
<sequence length="616" mass="69271">LIMATQALLRRLGQIGIGCALVGSVAQSALYNVDGGERAVIFDRFSGVHKEVAGEGTHFVIPWLQKPIIFDIRSTPRAVSTITGSKDLQNVTITLRILHRPEPSKLPDIYLNIGVDYAERVLPSIVNEVLKSVVAQFDAHEMITQREVVSQRVSEQLSKRASQFGLLLDDISITHLSFGREFTEAVEMKQVAQQEAEKARYLVEKAEQMKIAAITTAEGDAQASKLLSKAFSDCGDGLIELRKIEAAEEIAEKMAKKGGVDRIEHFYETKNNEFLEERMVLTCRFYSEKFPDLDEPVMVNVRRIAEMGAYVTLLEYNNIEGMILLSELSRRRIRSVNKLIRIGRSECVVVIRVDKDKGYIDLSKRRVYAKDLLQCEERYSKAKAVNSILRHVAEKLGYETDEQLESLYTRTAWHFDEKLKKKAASHGIFKKAISDPTVFDECDITEAEKKSLLLEIKKKLTPKPVKIRSDIEVSCFFRPGIEAVKLALFEGLKHSNDKINIEISLIAAPTFVVTCQTLDKEEGLNVINKCLESIKGKIAQYGGTFKLVMAPKIVTDLDEDEIKKRLEALELEQDDDESEPDDDGLVAPEGLDRAADLQDARDKMSGKKVVQEDDSD</sequence>
<dbReference type="GO" id="GO:0043051">
    <property type="term" value="P:regulation of nematode pharyngeal pumping"/>
    <property type="evidence" value="ECO:0007669"/>
    <property type="project" value="UniProtKB-ARBA"/>
</dbReference>
<dbReference type="InterPro" id="IPR036013">
    <property type="entry name" value="Band_7/SPFH_dom_sf"/>
</dbReference>
<dbReference type="GO" id="GO:0003743">
    <property type="term" value="F:translation initiation factor activity"/>
    <property type="evidence" value="ECO:0007669"/>
    <property type="project" value="UniProtKB-KW"/>
</dbReference>
<dbReference type="PROSITE" id="PS50126">
    <property type="entry name" value="S1"/>
    <property type="match status" value="1"/>
</dbReference>
<dbReference type="PRINTS" id="PR00679">
    <property type="entry name" value="PROHIBITIN"/>
</dbReference>
<dbReference type="Pfam" id="PF07541">
    <property type="entry name" value="EIF_2_alpha"/>
    <property type="match status" value="1"/>
</dbReference>
<evidence type="ECO:0000256" key="8">
    <source>
        <dbReference type="SAM" id="MobiDB-lite"/>
    </source>
</evidence>
<dbReference type="SUPFAM" id="SSF116742">
    <property type="entry name" value="eIF2alpha middle domain-like"/>
    <property type="match status" value="1"/>
</dbReference>
<dbReference type="Gene3D" id="2.40.50.140">
    <property type="entry name" value="Nucleic acid-binding proteins"/>
    <property type="match status" value="1"/>
</dbReference>
<dbReference type="PANTHER" id="PTHR10602:SF0">
    <property type="entry name" value="EUKARYOTIC TRANSLATION INITIATION FACTOR 2 SUBUNIT 1"/>
    <property type="match status" value="1"/>
</dbReference>
<dbReference type="GO" id="GO:0003723">
    <property type="term" value="F:RNA binding"/>
    <property type="evidence" value="ECO:0007669"/>
    <property type="project" value="InterPro"/>
</dbReference>
<dbReference type="SMART" id="SM00316">
    <property type="entry name" value="S1"/>
    <property type="match status" value="1"/>
</dbReference>
<dbReference type="FunFam" id="2.40.50.140:FF:000795">
    <property type="entry name" value="Eukaryotic translation initiation factor 2 subunit 1"/>
    <property type="match status" value="1"/>
</dbReference>
<dbReference type="Gene3D" id="3.30.70.1130">
    <property type="entry name" value="EIF_2_alpha"/>
    <property type="match status" value="1"/>
</dbReference>
<dbReference type="GO" id="GO:0033290">
    <property type="term" value="C:eukaryotic 48S preinitiation complex"/>
    <property type="evidence" value="ECO:0007669"/>
    <property type="project" value="TreeGrafter"/>
</dbReference>
<dbReference type="Proteomes" id="UP000035681">
    <property type="component" value="Unplaced"/>
</dbReference>
<protein>
    <recommendedName>
        <fullName evidence="3">Eukaryotic translation initiation factor 2 subunit 1</fullName>
    </recommendedName>
    <alternativeName>
        <fullName evidence="6">Eukaryotic translation initiation factor 2 subunit alpha</fullName>
    </alternativeName>
</protein>
<feature type="compositionally biased region" description="Basic and acidic residues" evidence="8">
    <location>
        <begin position="590"/>
        <end position="616"/>
    </location>
</feature>
<dbReference type="GO" id="GO:0043022">
    <property type="term" value="F:ribosome binding"/>
    <property type="evidence" value="ECO:0007669"/>
    <property type="project" value="TreeGrafter"/>
</dbReference>
<dbReference type="InterPro" id="IPR001107">
    <property type="entry name" value="Band_7"/>
</dbReference>
<dbReference type="GO" id="GO:0002082">
    <property type="term" value="P:regulation of oxidative phosphorylation"/>
    <property type="evidence" value="ECO:0007669"/>
    <property type="project" value="UniProtKB-ARBA"/>
</dbReference>
<dbReference type="InterPro" id="IPR011488">
    <property type="entry name" value="TIF_2_asu"/>
</dbReference>
<evidence type="ECO:0000259" key="9">
    <source>
        <dbReference type="PROSITE" id="PS50126"/>
    </source>
</evidence>
<name>A0AAF5DJK0_STRER</name>
<dbReference type="SUPFAM" id="SSF117892">
    <property type="entry name" value="Band 7/SPFH domain"/>
    <property type="match status" value="1"/>
</dbReference>
<comment type="similarity">
    <text evidence="2">Belongs to the prohibitin family.</text>
</comment>
<comment type="similarity">
    <text evidence="1">Belongs to the eIF-2-alpha family.</text>
</comment>
<evidence type="ECO:0000256" key="6">
    <source>
        <dbReference type="ARBA" id="ARBA00033370"/>
    </source>
</evidence>
<feature type="domain" description="S1 motif" evidence="9">
    <location>
        <begin position="294"/>
        <end position="365"/>
    </location>
</feature>
<dbReference type="Gene3D" id="1.10.150.190">
    <property type="entry name" value="Translation initiation factor 2, subunit 1, domain 2"/>
    <property type="match status" value="1"/>
</dbReference>
<dbReference type="SUPFAM" id="SSF50249">
    <property type="entry name" value="Nucleic acid-binding proteins"/>
    <property type="match status" value="1"/>
</dbReference>
<dbReference type="FunFam" id="1.10.150.190:FF:000001">
    <property type="entry name" value="Eukaryotic translation initiation factor 2 subunit 1"/>
    <property type="match status" value="1"/>
</dbReference>
<evidence type="ECO:0000256" key="7">
    <source>
        <dbReference type="ARBA" id="ARBA00062420"/>
    </source>
</evidence>
<keyword evidence="4" id="KW-0396">Initiation factor</keyword>
<dbReference type="PANTHER" id="PTHR10602">
    <property type="entry name" value="EUKARYOTIC TRANSLATION INITIATION FACTOR 2 SUBUNIT 1"/>
    <property type="match status" value="1"/>
</dbReference>
<dbReference type="Pfam" id="PF00575">
    <property type="entry name" value="S1"/>
    <property type="match status" value="1"/>
</dbReference>
<evidence type="ECO:0000256" key="3">
    <source>
        <dbReference type="ARBA" id="ARBA00020950"/>
    </source>
</evidence>
<dbReference type="SMART" id="SM00244">
    <property type="entry name" value="PHB"/>
    <property type="match status" value="1"/>
</dbReference>
<dbReference type="InterPro" id="IPR000163">
    <property type="entry name" value="Prohibitin"/>
</dbReference>
<dbReference type="FunFam" id="3.30.479.30:FF:000001">
    <property type="entry name" value="Prohibitin 2"/>
    <property type="match status" value="1"/>
</dbReference>
<dbReference type="GO" id="GO:0005850">
    <property type="term" value="C:eukaryotic translation initiation factor 2 complex"/>
    <property type="evidence" value="ECO:0007669"/>
    <property type="project" value="TreeGrafter"/>
</dbReference>
<evidence type="ECO:0000256" key="5">
    <source>
        <dbReference type="ARBA" id="ARBA00022917"/>
    </source>
</evidence>
<feature type="compositionally biased region" description="Acidic residues" evidence="8">
    <location>
        <begin position="569"/>
        <end position="584"/>
    </location>
</feature>
<dbReference type="InterPro" id="IPR044126">
    <property type="entry name" value="S1_IF2_alpha"/>
</dbReference>
<comment type="subunit">
    <text evidence="7">High molecular weight complex that consist of phb-1 and phb-2.</text>
</comment>
<dbReference type="CDD" id="cd03401">
    <property type="entry name" value="SPFH_prohibitin"/>
    <property type="match status" value="1"/>
</dbReference>
<dbReference type="GO" id="GO:0030421">
    <property type="term" value="P:defecation"/>
    <property type="evidence" value="ECO:0007669"/>
    <property type="project" value="UniProtKB-ARBA"/>
</dbReference>
<dbReference type="Pfam" id="PF01145">
    <property type="entry name" value="Band_7"/>
    <property type="match status" value="1"/>
</dbReference>
<evidence type="ECO:0000256" key="2">
    <source>
        <dbReference type="ARBA" id="ARBA00009658"/>
    </source>
</evidence>
<dbReference type="GO" id="GO:0040018">
    <property type="term" value="P:positive regulation of multicellular organism growth"/>
    <property type="evidence" value="ECO:0007669"/>
    <property type="project" value="UniProtKB-ARBA"/>
</dbReference>
<dbReference type="AlphaFoldDB" id="A0AAF5DJK0"/>
<feature type="region of interest" description="Disordered" evidence="8">
    <location>
        <begin position="569"/>
        <end position="616"/>
    </location>
</feature>
<dbReference type="Gene3D" id="3.30.479.30">
    <property type="entry name" value="Band 7 domain"/>
    <property type="match status" value="1"/>
</dbReference>
<keyword evidence="5" id="KW-0648">Protein biosynthesis</keyword>
<dbReference type="SUPFAM" id="SSF110993">
    <property type="entry name" value="eIF-2-alpha, C-terminal domain"/>
    <property type="match status" value="1"/>
</dbReference>
<dbReference type="InterPro" id="IPR024054">
    <property type="entry name" value="TIF2_asu_middle_sf"/>
</dbReference>
<dbReference type="GO" id="GO:0009792">
    <property type="term" value="P:embryo development ending in birth or egg hatching"/>
    <property type="evidence" value="ECO:0007669"/>
    <property type="project" value="UniProtKB-ARBA"/>
</dbReference>
<dbReference type="InterPro" id="IPR003029">
    <property type="entry name" value="S1_domain"/>
</dbReference>
<dbReference type="GO" id="GO:0008406">
    <property type="term" value="P:gonad development"/>
    <property type="evidence" value="ECO:0007669"/>
    <property type="project" value="UniProtKB-ARBA"/>
</dbReference>
<evidence type="ECO:0000256" key="1">
    <source>
        <dbReference type="ARBA" id="ARBA00007223"/>
    </source>
</evidence>
<dbReference type="GO" id="GO:0006979">
    <property type="term" value="P:response to oxidative stress"/>
    <property type="evidence" value="ECO:0007669"/>
    <property type="project" value="UniProtKB-ARBA"/>
</dbReference>
<organism evidence="10 11">
    <name type="scientific">Strongyloides stercoralis</name>
    <name type="common">Threadworm</name>
    <dbReference type="NCBI Taxonomy" id="6248"/>
    <lineage>
        <taxon>Eukaryota</taxon>
        <taxon>Metazoa</taxon>
        <taxon>Ecdysozoa</taxon>
        <taxon>Nematoda</taxon>
        <taxon>Chromadorea</taxon>
        <taxon>Rhabditida</taxon>
        <taxon>Tylenchina</taxon>
        <taxon>Panagrolaimomorpha</taxon>
        <taxon>Strongyloidoidea</taxon>
        <taxon>Strongyloididae</taxon>
        <taxon>Strongyloides</taxon>
    </lineage>
</organism>
<evidence type="ECO:0000256" key="4">
    <source>
        <dbReference type="ARBA" id="ARBA00022540"/>
    </source>
</evidence>
<proteinExistence type="inferred from homology"/>
<reference evidence="11" key="1">
    <citation type="submission" date="2024-02" db="UniProtKB">
        <authorList>
            <consortium name="WormBaseParasite"/>
        </authorList>
    </citation>
    <scope>IDENTIFICATION</scope>
</reference>
<dbReference type="WBParaSite" id="TCONS_00012291.p1">
    <property type="protein sequence ID" value="TCONS_00012291.p1"/>
    <property type="gene ID" value="XLOC_007851"/>
</dbReference>
<dbReference type="GO" id="GO:0007283">
    <property type="term" value="P:spermatogenesis"/>
    <property type="evidence" value="ECO:0007669"/>
    <property type="project" value="UniProtKB-ARBA"/>
</dbReference>
<dbReference type="InterPro" id="IPR012340">
    <property type="entry name" value="NA-bd_OB-fold"/>
</dbReference>
<accession>A0AAF5DJK0</accession>
<dbReference type="CDD" id="cd04452">
    <property type="entry name" value="S1_IF2_alpha"/>
    <property type="match status" value="1"/>
</dbReference>
<dbReference type="GO" id="GO:0048477">
    <property type="term" value="P:oogenesis"/>
    <property type="evidence" value="ECO:0007669"/>
    <property type="project" value="UniProtKB-ARBA"/>
</dbReference>
<keyword evidence="10" id="KW-1185">Reference proteome</keyword>
<dbReference type="GO" id="GO:0016020">
    <property type="term" value="C:membrane"/>
    <property type="evidence" value="ECO:0007669"/>
    <property type="project" value="InterPro"/>
</dbReference>
<evidence type="ECO:0000313" key="10">
    <source>
        <dbReference type="Proteomes" id="UP000035681"/>
    </source>
</evidence>